<evidence type="ECO:0000256" key="2">
    <source>
        <dbReference type="ARBA" id="ARBA00022553"/>
    </source>
</evidence>
<keyword evidence="8" id="KW-1185">Reference proteome</keyword>
<keyword evidence="2" id="KW-0597">Phosphoprotein</keyword>
<feature type="region of interest" description="Disordered" evidence="3">
    <location>
        <begin position="1"/>
        <end position="25"/>
    </location>
</feature>
<reference evidence="6 7" key="1">
    <citation type="submission" date="2018-10" db="EMBL/GenBank/DDBJ databases">
        <title>Corynebacterium macginleyi genome sequencing and assembly of the type strain and two clinical samples.</title>
        <authorList>
            <person name="Bernier A.-M."/>
            <person name="Bernard K."/>
        </authorList>
    </citation>
    <scope>NUCLEOTIDE SEQUENCE [LARGE SCALE GENOMIC DNA]</scope>
    <source>
        <strain evidence="6 7">NML 120205</strain>
    </source>
</reference>
<dbReference type="OrthoDB" id="4409886at2"/>
<protein>
    <submittedName>
        <fullName evidence="6">Acyl carrier protein</fullName>
    </submittedName>
</protein>
<dbReference type="Pfam" id="PF00550">
    <property type="entry name" value="PP-binding"/>
    <property type="match status" value="1"/>
</dbReference>
<feature type="domain" description="Carrier" evidence="4">
    <location>
        <begin position="23"/>
        <end position="99"/>
    </location>
</feature>
<sequence>MANDLSAQLQAKFQGSAPDKDQKPDQDTLGELIALIVKVTATEAELGRDTALSDVGVESLELIELTVRAEELFKVRLTEETMLNCDTIGDIADYLEDHQ</sequence>
<dbReference type="AlphaFoldDB" id="A0A3M0H0C7"/>
<keyword evidence="1" id="KW-0596">Phosphopantetheine</keyword>
<evidence type="ECO:0000259" key="4">
    <source>
        <dbReference type="PROSITE" id="PS50075"/>
    </source>
</evidence>
<dbReference type="EMBL" id="REGC01000006">
    <property type="protein sequence ID" value="RMB60684.1"/>
    <property type="molecule type" value="Genomic_DNA"/>
</dbReference>
<dbReference type="RefSeq" id="WP_121911418.1">
    <property type="nucleotide sequence ID" value="NZ_CP068291.1"/>
</dbReference>
<evidence type="ECO:0000256" key="3">
    <source>
        <dbReference type="SAM" id="MobiDB-lite"/>
    </source>
</evidence>
<proteinExistence type="predicted"/>
<dbReference type="InterPro" id="IPR009081">
    <property type="entry name" value="PP-bd_ACP"/>
</dbReference>
<evidence type="ECO:0000256" key="1">
    <source>
        <dbReference type="ARBA" id="ARBA00022450"/>
    </source>
</evidence>
<dbReference type="Proteomes" id="UP000270649">
    <property type="component" value="Unassembled WGS sequence"/>
</dbReference>
<accession>A0A3M0H0C7</accession>
<dbReference type="InterPro" id="IPR006162">
    <property type="entry name" value="Ppantetheine_attach_site"/>
</dbReference>
<gene>
    <name evidence="6" type="ORF">D9543_06265</name>
    <name evidence="5" type="ORF">GWO63_003945</name>
</gene>
<reference evidence="5 8" key="2">
    <citation type="submission" date="2021-01" db="EMBL/GenBank/DDBJ databases">
        <title>Complete genome sequences of Corynebacterium macginleyi strains isolated from infectious keratitis.</title>
        <authorList>
            <person name="Sagerfors S."/>
            <person name="Poehlein A."/>
            <person name="Soderquist B."/>
            <person name="Bruggemann H."/>
        </authorList>
    </citation>
    <scope>NUCLEOTIDE SEQUENCE [LARGE SCALE GENOMIC DNA]</scope>
    <source>
        <strain evidence="5 8">12T220</strain>
    </source>
</reference>
<organism evidence="6 7">
    <name type="scientific">Corynebacterium macginleyi</name>
    <dbReference type="NCBI Taxonomy" id="38290"/>
    <lineage>
        <taxon>Bacteria</taxon>
        <taxon>Bacillati</taxon>
        <taxon>Actinomycetota</taxon>
        <taxon>Actinomycetes</taxon>
        <taxon>Mycobacteriales</taxon>
        <taxon>Corynebacteriaceae</taxon>
        <taxon>Corynebacterium</taxon>
    </lineage>
</organism>
<name>A0A3M0H0C7_9CORY</name>
<evidence type="ECO:0000313" key="5">
    <source>
        <dbReference type="EMBL" id="MBM0243441.1"/>
    </source>
</evidence>
<dbReference type="Proteomes" id="UP001518680">
    <property type="component" value="Unassembled WGS sequence"/>
</dbReference>
<dbReference type="PROSITE" id="PS00012">
    <property type="entry name" value="PHOSPHOPANTETHEINE"/>
    <property type="match status" value="1"/>
</dbReference>
<feature type="compositionally biased region" description="Polar residues" evidence="3">
    <location>
        <begin position="1"/>
        <end position="13"/>
    </location>
</feature>
<evidence type="ECO:0000313" key="6">
    <source>
        <dbReference type="EMBL" id="RMB60684.1"/>
    </source>
</evidence>
<evidence type="ECO:0000313" key="7">
    <source>
        <dbReference type="Proteomes" id="UP000270649"/>
    </source>
</evidence>
<dbReference type="InterPro" id="IPR036736">
    <property type="entry name" value="ACP-like_sf"/>
</dbReference>
<dbReference type="GeneID" id="92745709"/>
<dbReference type="PROSITE" id="PS50075">
    <property type="entry name" value="CARRIER"/>
    <property type="match status" value="1"/>
</dbReference>
<dbReference type="SUPFAM" id="SSF47336">
    <property type="entry name" value="ACP-like"/>
    <property type="match status" value="1"/>
</dbReference>
<dbReference type="EMBL" id="JAACBX020000001">
    <property type="protein sequence ID" value="MBM0243441.1"/>
    <property type="molecule type" value="Genomic_DNA"/>
</dbReference>
<comment type="caution">
    <text evidence="6">The sequence shown here is derived from an EMBL/GenBank/DDBJ whole genome shotgun (WGS) entry which is preliminary data.</text>
</comment>
<dbReference type="Gene3D" id="1.10.1200.10">
    <property type="entry name" value="ACP-like"/>
    <property type="match status" value="1"/>
</dbReference>
<evidence type="ECO:0000313" key="8">
    <source>
        <dbReference type="Proteomes" id="UP001518680"/>
    </source>
</evidence>